<dbReference type="PANTHER" id="PTHR23517">
    <property type="entry name" value="RESISTANCE PROTEIN MDTM, PUTATIVE-RELATED-RELATED"/>
    <property type="match status" value="1"/>
</dbReference>
<keyword evidence="4 7" id="KW-0812">Transmembrane</keyword>
<feature type="transmembrane region" description="Helical" evidence="7">
    <location>
        <begin position="340"/>
        <end position="363"/>
    </location>
</feature>
<dbReference type="InterPro" id="IPR050171">
    <property type="entry name" value="MFS_Transporters"/>
</dbReference>
<evidence type="ECO:0000313" key="10">
    <source>
        <dbReference type="Proteomes" id="UP000198654"/>
    </source>
</evidence>
<reference evidence="9 10" key="1">
    <citation type="submission" date="2016-10" db="EMBL/GenBank/DDBJ databases">
        <authorList>
            <person name="de Groot N.N."/>
        </authorList>
    </citation>
    <scope>NUCLEOTIDE SEQUENCE [LARGE SCALE GENOMIC DNA]</scope>
    <source>
        <strain evidence="9 10">DSM 14789</strain>
    </source>
</reference>
<dbReference type="InterPro" id="IPR036259">
    <property type="entry name" value="MFS_trans_sf"/>
</dbReference>
<evidence type="ECO:0000256" key="4">
    <source>
        <dbReference type="ARBA" id="ARBA00022692"/>
    </source>
</evidence>
<dbReference type="GO" id="GO:0005886">
    <property type="term" value="C:plasma membrane"/>
    <property type="evidence" value="ECO:0007669"/>
    <property type="project" value="UniProtKB-SubCell"/>
</dbReference>
<evidence type="ECO:0000256" key="1">
    <source>
        <dbReference type="ARBA" id="ARBA00004651"/>
    </source>
</evidence>
<feature type="transmembrane region" description="Helical" evidence="7">
    <location>
        <begin position="169"/>
        <end position="190"/>
    </location>
</feature>
<feature type="transmembrane region" description="Helical" evidence="7">
    <location>
        <begin position="244"/>
        <end position="267"/>
    </location>
</feature>
<proteinExistence type="predicted"/>
<name>A0A1G9KNG4_9GAMM</name>
<dbReference type="Pfam" id="PF07690">
    <property type="entry name" value="MFS_1"/>
    <property type="match status" value="1"/>
</dbReference>
<dbReference type="OrthoDB" id="9810492at2"/>
<evidence type="ECO:0000256" key="2">
    <source>
        <dbReference type="ARBA" id="ARBA00022448"/>
    </source>
</evidence>
<feature type="transmembrane region" description="Helical" evidence="7">
    <location>
        <begin position="106"/>
        <end position="124"/>
    </location>
</feature>
<feature type="transmembrane region" description="Helical" evidence="7">
    <location>
        <begin position="41"/>
        <end position="64"/>
    </location>
</feature>
<sequence length="403" mass="41053">MTHPSPSSRLAFCGVAFAFLTVMLGATLPTPLYPVYQQRFGFSQLMITVIFAAYAVGVIAALIGTGRWSDQVGRRPLLFAGLVAAALSDGLFLVSDGLSGLLAGRVLSGVSAGVFTGTATVAVIELAPRHWQRSATFVATAANMGGLGLGPVVAGLLGQTAPWPLHLAYAGHLGLLALAFVAVWLAPETVERPPHPRLRLQRLNIPAEVRGVFLPAAIAGFAGFAVLGFFTATAPAFMGEVLGYSNLALIGLVAGVVFFASTLGQFLQGRLVERNRLPLGCGVVIVGAGLVGVGIGLASLGCFVAGALIVGLGQGIAFRAGLGAVTAASPANQRGAVTSTFFVVTYVALSIPVLGIGLTARVIGLSATGVGFSGFVALLAAAALVLLLRRRSSTSTHSSHPES</sequence>
<dbReference type="EMBL" id="FNGI01000004">
    <property type="protein sequence ID" value="SDL51370.1"/>
    <property type="molecule type" value="Genomic_DNA"/>
</dbReference>
<feature type="domain" description="Major facilitator superfamily (MFS) profile" evidence="8">
    <location>
        <begin position="11"/>
        <end position="394"/>
    </location>
</feature>
<dbReference type="InterPro" id="IPR020846">
    <property type="entry name" value="MFS_dom"/>
</dbReference>
<evidence type="ECO:0000256" key="7">
    <source>
        <dbReference type="SAM" id="Phobius"/>
    </source>
</evidence>
<evidence type="ECO:0000259" key="8">
    <source>
        <dbReference type="PROSITE" id="PS50850"/>
    </source>
</evidence>
<dbReference type="AlphaFoldDB" id="A0A1G9KNG4"/>
<dbReference type="Proteomes" id="UP000198654">
    <property type="component" value="Unassembled WGS sequence"/>
</dbReference>
<gene>
    <name evidence="9" type="ORF">SAMN05661010_01858</name>
</gene>
<feature type="transmembrane region" description="Helical" evidence="7">
    <location>
        <begin position="304"/>
        <end position="328"/>
    </location>
</feature>
<feature type="transmembrane region" description="Helical" evidence="7">
    <location>
        <begin position="279"/>
        <end position="298"/>
    </location>
</feature>
<evidence type="ECO:0000256" key="5">
    <source>
        <dbReference type="ARBA" id="ARBA00022989"/>
    </source>
</evidence>
<keyword evidence="2" id="KW-0813">Transport</keyword>
<evidence type="ECO:0000313" key="9">
    <source>
        <dbReference type="EMBL" id="SDL51370.1"/>
    </source>
</evidence>
<keyword evidence="5 7" id="KW-1133">Transmembrane helix</keyword>
<keyword evidence="3" id="KW-1003">Cell membrane</keyword>
<feature type="transmembrane region" description="Helical" evidence="7">
    <location>
        <begin position="76"/>
        <end position="94"/>
    </location>
</feature>
<protein>
    <submittedName>
        <fullName evidence="9">Predicted arabinose efflux permease, MFS family</fullName>
    </submittedName>
</protein>
<keyword evidence="6 7" id="KW-0472">Membrane</keyword>
<evidence type="ECO:0000256" key="3">
    <source>
        <dbReference type="ARBA" id="ARBA00022475"/>
    </source>
</evidence>
<dbReference type="PROSITE" id="PS50850">
    <property type="entry name" value="MFS"/>
    <property type="match status" value="1"/>
</dbReference>
<dbReference type="PROSITE" id="PS00216">
    <property type="entry name" value="SUGAR_TRANSPORT_1"/>
    <property type="match status" value="1"/>
</dbReference>
<dbReference type="InterPro" id="IPR005829">
    <property type="entry name" value="Sugar_transporter_CS"/>
</dbReference>
<dbReference type="Gene3D" id="1.20.1250.20">
    <property type="entry name" value="MFS general substrate transporter like domains"/>
    <property type="match status" value="1"/>
</dbReference>
<feature type="transmembrane region" description="Helical" evidence="7">
    <location>
        <begin position="369"/>
        <end position="388"/>
    </location>
</feature>
<feature type="transmembrane region" description="Helical" evidence="7">
    <location>
        <begin position="211"/>
        <end position="232"/>
    </location>
</feature>
<evidence type="ECO:0000256" key="6">
    <source>
        <dbReference type="ARBA" id="ARBA00023136"/>
    </source>
</evidence>
<dbReference type="SUPFAM" id="SSF103473">
    <property type="entry name" value="MFS general substrate transporter"/>
    <property type="match status" value="1"/>
</dbReference>
<dbReference type="InterPro" id="IPR011701">
    <property type="entry name" value="MFS"/>
</dbReference>
<comment type="subcellular location">
    <subcellularLocation>
        <location evidence="1">Cell membrane</location>
        <topology evidence="1">Multi-pass membrane protein</topology>
    </subcellularLocation>
</comment>
<organism evidence="9 10">
    <name type="scientific">Modicisalibacter muralis</name>
    <dbReference type="NCBI Taxonomy" id="119000"/>
    <lineage>
        <taxon>Bacteria</taxon>
        <taxon>Pseudomonadati</taxon>
        <taxon>Pseudomonadota</taxon>
        <taxon>Gammaproteobacteria</taxon>
        <taxon>Oceanospirillales</taxon>
        <taxon>Halomonadaceae</taxon>
        <taxon>Modicisalibacter</taxon>
    </lineage>
</organism>
<feature type="transmembrane region" description="Helical" evidence="7">
    <location>
        <begin position="136"/>
        <end position="157"/>
    </location>
</feature>
<accession>A0A1G9KNG4</accession>
<dbReference type="GO" id="GO:0022857">
    <property type="term" value="F:transmembrane transporter activity"/>
    <property type="evidence" value="ECO:0007669"/>
    <property type="project" value="InterPro"/>
</dbReference>
<dbReference type="PANTHER" id="PTHR23517:SF13">
    <property type="entry name" value="MAJOR FACILITATOR SUPERFAMILY MFS_1"/>
    <property type="match status" value="1"/>
</dbReference>
<dbReference type="STRING" id="119000.SAMN05661010_01858"/>
<keyword evidence="10" id="KW-1185">Reference proteome</keyword>
<dbReference type="RefSeq" id="WP_089727791.1">
    <property type="nucleotide sequence ID" value="NZ_FNGI01000004.1"/>
</dbReference>